<dbReference type="AlphaFoldDB" id="A0A7W8EAW3"/>
<sequence>MAGTESAWDFVTDDFLLLPFLNRIRRPDGSIPHFQLVLDSTNLTGSAVKRSILAWQVMD</sequence>
<protein>
    <submittedName>
        <fullName evidence="1">Uncharacterized protein</fullName>
    </submittedName>
</protein>
<accession>A0A7W8EAW3</accession>
<organism evidence="1 2">
    <name type="scientific">Granulicella mallensis</name>
    <dbReference type="NCBI Taxonomy" id="940614"/>
    <lineage>
        <taxon>Bacteria</taxon>
        <taxon>Pseudomonadati</taxon>
        <taxon>Acidobacteriota</taxon>
        <taxon>Terriglobia</taxon>
        <taxon>Terriglobales</taxon>
        <taxon>Acidobacteriaceae</taxon>
        <taxon>Granulicella</taxon>
    </lineage>
</organism>
<evidence type="ECO:0000313" key="1">
    <source>
        <dbReference type="EMBL" id="MBB5066033.1"/>
    </source>
</evidence>
<name>A0A7W8EAW3_9BACT</name>
<dbReference type="Proteomes" id="UP000584867">
    <property type="component" value="Unassembled WGS sequence"/>
</dbReference>
<evidence type="ECO:0000313" key="2">
    <source>
        <dbReference type="Proteomes" id="UP000584867"/>
    </source>
</evidence>
<proteinExistence type="predicted"/>
<dbReference type="EMBL" id="JACHIO010000022">
    <property type="protein sequence ID" value="MBB5066033.1"/>
    <property type="molecule type" value="Genomic_DNA"/>
</dbReference>
<dbReference type="RefSeq" id="WP_184259231.1">
    <property type="nucleotide sequence ID" value="NZ_JACHIO010000022.1"/>
</dbReference>
<comment type="caution">
    <text evidence="1">The sequence shown here is derived from an EMBL/GenBank/DDBJ whole genome shotgun (WGS) entry which is preliminary data.</text>
</comment>
<gene>
    <name evidence="1" type="ORF">HDF15_004403</name>
</gene>
<reference evidence="1 2" key="1">
    <citation type="submission" date="2020-08" db="EMBL/GenBank/DDBJ databases">
        <title>Genomic Encyclopedia of Type Strains, Phase IV (KMG-V): Genome sequencing to study the core and pangenomes of soil and plant-associated prokaryotes.</title>
        <authorList>
            <person name="Whitman W."/>
        </authorList>
    </citation>
    <scope>NUCLEOTIDE SEQUENCE [LARGE SCALE GENOMIC DNA]</scope>
    <source>
        <strain evidence="1 2">X5P3</strain>
    </source>
</reference>